<feature type="domain" description="Type IV / VI secretion system DotU" evidence="1">
    <location>
        <begin position="21"/>
        <end position="210"/>
    </location>
</feature>
<proteinExistence type="predicted"/>
<dbReference type="Pfam" id="PF09850">
    <property type="entry name" value="DotU"/>
    <property type="match status" value="1"/>
</dbReference>
<dbReference type="EMBL" id="JAQIPB010000011">
    <property type="protein sequence ID" value="MDA7418786.1"/>
    <property type="molecule type" value="Genomic_DNA"/>
</dbReference>
<protein>
    <submittedName>
        <fullName evidence="2">DotU family type IV/VI secretion system protein</fullName>
    </submittedName>
</protein>
<dbReference type="InterPro" id="IPR038522">
    <property type="entry name" value="T4/T6SS_DotU_sf"/>
</dbReference>
<dbReference type="InterPro" id="IPR017732">
    <property type="entry name" value="T4/T6SS_DotU"/>
</dbReference>
<keyword evidence="3" id="KW-1185">Reference proteome</keyword>
<dbReference type="RefSeq" id="WP_271429995.1">
    <property type="nucleotide sequence ID" value="NZ_JAQIPB010000011.1"/>
</dbReference>
<name>A0AAE3NBT3_9BURK</name>
<organism evidence="2 3">
    <name type="scientific">Xenophilus arseniciresistens</name>
    <dbReference type="NCBI Taxonomy" id="1283306"/>
    <lineage>
        <taxon>Bacteria</taxon>
        <taxon>Pseudomonadati</taxon>
        <taxon>Pseudomonadota</taxon>
        <taxon>Betaproteobacteria</taxon>
        <taxon>Burkholderiales</taxon>
        <taxon>Comamonadaceae</taxon>
        <taxon>Xenophilus</taxon>
    </lineage>
</organism>
<dbReference type="PANTHER" id="PTHR38033">
    <property type="entry name" value="MEMBRANE PROTEIN-RELATED"/>
    <property type="match status" value="1"/>
</dbReference>
<sequence length="447" mass="48756">MTVAPRLFSFYAAAIGFGLAIDAQDPDAPVESTGAEAQQRMRRLLERANTAARAQGKSAADVDSAAFALTAWFDEVAGRRRDWADAIAPLQLLWFNSTNAATEFFHHLSALQSDQGELRELYWYLLAIGFQGQYYFEGQNGAGELAKLRALHAAQLPQPLLELQLPRPRLCAQPYTVPRAPAAAPQRDRRAWRWPLLVALLLILVPVGAWMAQQLAPPAAQARTLAMQANEQLQRHACAVLNAEQAADGVLRVNGFVPSAGTLAQVRQEIGALAGATPTELSLQLRPWPYCEVVDILQAHQLRNARSRQPMALEAPSAHDGVLREGQSVVLQLRTPEREGVVWVDYYTADGAVLHLRAQGQRRVPFSAGQTVRLGEDLPSSWLVSPPFGTVLITAVALPASGVPASTEPPPYELASDYLLRLRETLAAVSPDARPVADLLFLQTGER</sequence>
<dbReference type="AlphaFoldDB" id="A0AAE3NBT3"/>
<evidence type="ECO:0000259" key="1">
    <source>
        <dbReference type="Pfam" id="PF09850"/>
    </source>
</evidence>
<dbReference type="Gene3D" id="1.25.40.590">
    <property type="entry name" value="Type IV / VI secretion system, DotU"/>
    <property type="match status" value="1"/>
</dbReference>
<evidence type="ECO:0000313" key="2">
    <source>
        <dbReference type="EMBL" id="MDA7418786.1"/>
    </source>
</evidence>
<gene>
    <name evidence="2" type="ORF">PGB34_20625</name>
</gene>
<evidence type="ECO:0000313" key="3">
    <source>
        <dbReference type="Proteomes" id="UP001212602"/>
    </source>
</evidence>
<comment type="caution">
    <text evidence="2">The sequence shown here is derived from an EMBL/GenBank/DDBJ whole genome shotgun (WGS) entry which is preliminary data.</text>
</comment>
<dbReference type="PANTHER" id="PTHR38033:SF1">
    <property type="entry name" value="DOTU FAMILY TYPE IV_VI SECRETION SYSTEM PROTEIN"/>
    <property type="match status" value="1"/>
</dbReference>
<accession>A0AAE3NBT3</accession>
<dbReference type="Proteomes" id="UP001212602">
    <property type="component" value="Unassembled WGS sequence"/>
</dbReference>
<reference evidence="2" key="1">
    <citation type="submission" date="2023-01" db="EMBL/GenBank/DDBJ databases">
        <title>Xenophilus mangrovi sp. nov., isolated from soil of Mangrove nature reserve.</title>
        <authorList>
            <person name="Xu S."/>
            <person name="Liu Z."/>
            <person name="Xu Y."/>
        </authorList>
    </citation>
    <scope>NUCLEOTIDE SEQUENCE</scope>
    <source>
        <strain evidence="2">YW8</strain>
    </source>
</reference>